<dbReference type="AlphaFoldDB" id="A0A803Q0L2"/>
<dbReference type="EMBL" id="UZAU01000584">
    <property type="status" value="NOT_ANNOTATED_CDS"/>
    <property type="molecule type" value="Genomic_DNA"/>
</dbReference>
<feature type="domain" description="Reverse transcriptase zinc-binding" evidence="2">
    <location>
        <begin position="177"/>
        <end position="251"/>
    </location>
</feature>
<dbReference type="PANTHER" id="PTHR47074:SF11">
    <property type="entry name" value="REVERSE TRANSCRIPTASE-LIKE PROTEIN"/>
    <property type="match status" value="1"/>
</dbReference>
<keyword evidence="4" id="KW-1185">Reference proteome</keyword>
<dbReference type="InterPro" id="IPR026960">
    <property type="entry name" value="RVT-Znf"/>
</dbReference>
<feature type="domain" description="RNase H type-1" evidence="1">
    <location>
        <begin position="370"/>
        <end position="494"/>
    </location>
</feature>
<protein>
    <recommendedName>
        <fullName evidence="5">RNase H type-1 domain-containing protein</fullName>
    </recommendedName>
</protein>
<evidence type="ECO:0000259" key="2">
    <source>
        <dbReference type="Pfam" id="PF13966"/>
    </source>
</evidence>
<dbReference type="CDD" id="cd06222">
    <property type="entry name" value="RNase_H_like"/>
    <property type="match status" value="1"/>
</dbReference>
<dbReference type="Pfam" id="PF13966">
    <property type="entry name" value="zf-RVT"/>
    <property type="match status" value="1"/>
</dbReference>
<dbReference type="Proteomes" id="UP000596661">
    <property type="component" value="Chromosome 6"/>
</dbReference>
<dbReference type="InterPro" id="IPR044730">
    <property type="entry name" value="RNase_H-like_dom_plant"/>
</dbReference>
<evidence type="ECO:0000313" key="4">
    <source>
        <dbReference type="Proteomes" id="UP000596661"/>
    </source>
</evidence>
<dbReference type="InterPro" id="IPR012337">
    <property type="entry name" value="RNaseH-like_sf"/>
</dbReference>
<dbReference type="SUPFAM" id="SSF53098">
    <property type="entry name" value="Ribonuclease H-like"/>
    <property type="match status" value="1"/>
</dbReference>
<evidence type="ECO:0008006" key="5">
    <source>
        <dbReference type="Google" id="ProtNLM"/>
    </source>
</evidence>
<name>A0A803Q0L2_CANSA</name>
<proteinExistence type="predicted"/>
<organism evidence="3 4">
    <name type="scientific">Cannabis sativa</name>
    <name type="common">Hemp</name>
    <name type="synonym">Marijuana</name>
    <dbReference type="NCBI Taxonomy" id="3483"/>
    <lineage>
        <taxon>Eukaryota</taxon>
        <taxon>Viridiplantae</taxon>
        <taxon>Streptophyta</taxon>
        <taxon>Embryophyta</taxon>
        <taxon>Tracheophyta</taxon>
        <taxon>Spermatophyta</taxon>
        <taxon>Magnoliopsida</taxon>
        <taxon>eudicotyledons</taxon>
        <taxon>Gunneridae</taxon>
        <taxon>Pentapetalae</taxon>
        <taxon>rosids</taxon>
        <taxon>fabids</taxon>
        <taxon>Rosales</taxon>
        <taxon>Cannabaceae</taxon>
        <taxon>Cannabis</taxon>
    </lineage>
</organism>
<dbReference type="Pfam" id="PF13456">
    <property type="entry name" value="RVT_3"/>
    <property type="match status" value="1"/>
</dbReference>
<dbReference type="Gramene" id="evm.model.06.932">
    <property type="protein sequence ID" value="cds.evm.model.06.932"/>
    <property type="gene ID" value="evm.TU.06.932"/>
</dbReference>
<sequence length="521" mass="58721">MGFRSFLHFNQALLAKQAWRILDNPDSLLATVLQARYFKNGDFLSAKKGVLPSLTWQSICDGKDLLLKGLRWKIGTGQSVRCASDPWLPGNTTFTPYSYRGDPAFTVEHYISPLRTWDLRILKSHFGDIDIQRILSLPLSMYPREDKLIWHHSDTGFYTVKTGYHLAASLESQNEHSSSSTNRQWWNRVWSLRLPKKLKIFAWRFINEALPIAVNLAHRKISTTNACSLCRCSWEASRHAIFRCKRAKSVWQQFQYRIQMPNIGNATGFDIFSYIVAAHNDEELGQIVCLMWSIWSERNKETHGTKPKAVDVLCASSVAYLNQFLKATASTLTVAGASSQGTSSSNFAPSATDKFTPKWRSPPSGFTKLNVDAACDQTEGLIGFGAIIRGHTGDVIAGFSKPFHGFFLPKDMEAAALLHSLQWAIQNQLPIHFIETYSLVLANAINSMFSTRFASSFHDLVEDIVYLLSYFPGVKVSHVKREANKVAHALSKFALRLDEDSSWLGEIPYPIHSVVIDDSFN</sequence>
<dbReference type="Gene3D" id="3.30.420.10">
    <property type="entry name" value="Ribonuclease H-like superfamily/Ribonuclease H"/>
    <property type="match status" value="1"/>
</dbReference>
<dbReference type="InterPro" id="IPR002156">
    <property type="entry name" value="RNaseH_domain"/>
</dbReference>
<dbReference type="GO" id="GO:0003676">
    <property type="term" value="F:nucleic acid binding"/>
    <property type="evidence" value="ECO:0007669"/>
    <property type="project" value="InterPro"/>
</dbReference>
<dbReference type="EnsemblPlants" id="evm.model.06.932">
    <property type="protein sequence ID" value="cds.evm.model.06.932"/>
    <property type="gene ID" value="evm.TU.06.932"/>
</dbReference>
<dbReference type="PANTHER" id="PTHR47074">
    <property type="entry name" value="BNAC02G40300D PROTEIN"/>
    <property type="match status" value="1"/>
</dbReference>
<reference evidence="3" key="1">
    <citation type="submission" date="2018-11" db="EMBL/GenBank/DDBJ databases">
        <authorList>
            <person name="Grassa J C."/>
        </authorList>
    </citation>
    <scope>NUCLEOTIDE SEQUENCE [LARGE SCALE GENOMIC DNA]</scope>
</reference>
<evidence type="ECO:0000313" key="3">
    <source>
        <dbReference type="EnsemblPlants" id="cds.evm.model.06.932"/>
    </source>
</evidence>
<evidence type="ECO:0000259" key="1">
    <source>
        <dbReference type="Pfam" id="PF13456"/>
    </source>
</evidence>
<reference evidence="3" key="2">
    <citation type="submission" date="2021-03" db="UniProtKB">
        <authorList>
            <consortium name="EnsemblPlants"/>
        </authorList>
    </citation>
    <scope>IDENTIFICATION</scope>
</reference>
<dbReference type="GO" id="GO:0004523">
    <property type="term" value="F:RNA-DNA hybrid ribonuclease activity"/>
    <property type="evidence" value="ECO:0007669"/>
    <property type="project" value="InterPro"/>
</dbReference>
<accession>A0A803Q0L2</accession>
<dbReference type="InterPro" id="IPR052929">
    <property type="entry name" value="RNase_H-like_EbsB-rel"/>
</dbReference>
<dbReference type="InterPro" id="IPR036397">
    <property type="entry name" value="RNaseH_sf"/>
</dbReference>